<feature type="transmembrane region" description="Helical" evidence="2">
    <location>
        <begin position="298"/>
        <end position="319"/>
    </location>
</feature>
<evidence type="ECO:0000259" key="3">
    <source>
        <dbReference type="PROSITE" id="PS51831"/>
    </source>
</evidence>
<feature type="compositionally biased region" description="Basic and acidic residues" evidence="1">
    <location>
        <begin position="117"/>
        <end position="126"/>
    </location>
</feature>
<reference evidence="4 5" key="1">
    <citation type="submission" date="2020-08" db="EMBL/GenBank/DDBJ databases">
        <title>Genomic Encyclopedia of Type Strains, Phase IV (KMG-IV): sequencing the most valuable type-strain genomes for metagenomic binning, comparative biology and taxonomic classification.</title>
        <authorList>
            <person name="Goeker M."/>
        </authorList>
    </citation>
    <scope>NUCLEOTIDE SEQUENCE [LARGE SCALE GENOMIC DNA]</scope>
    <source>
        <strain evidence="4 5">DSM 24696</strain>
    </source>
</reference>
<keyword evidence="2" id="KW-0812">Transmembrane</keyword>
<dbReference type="CDD" id="cd00077">
    <property type="entry name" value="HDc"/>
    <property type="match status" value="1"/>
</dbReference>
<comment type="caution">
    <text evidence="4">The sequence shown here is derived from an EMBL/GenBank/DDBJ whole genome shotgun (WGS) entry which is preliminary data.</text>
</comment>
<dbReference type="Pfam" id="PF07698">
    <property type="entry name" value="7TM-7TMR_HD"/>
    <property type="match status" value="1"/>
</dbReference>
<dbReference type="AlphaFoldDB" id="A0A840QRL8"/>
<feature type="compositionally biased region" description="Acidic residues" evidence="1">
    <location>
        <begin position="127"/>
        <end position="136"/>
    </location>
</feature>
<evidence type="ECO:0000313" key="5">
    <source>
        <dbReference type="Proteomes" id="UP000551878"/>
    </source>
</evidence>
<keyword evidence="5" id="KW-1185">Reference proteome</keyword>
<dbReference type="InterPro" id="IPR006675">
    <property type="entry name" value="HDIG_dom"/>
</dbReference>
<dbReference type="NCBIfam" id="TIGR00277">
    <property type="entry name" value="HDIG"/>
    <property type="match status" value="1"/>
</dbReference>
<feature type="transmembrane region" description="Helical" evidence="2">
    <location>
        <begin position="382"/>
        <end position="401"/>
    </location>
</feature>
<evidence type="ECO:0000313" key="4">
    <source>
        <dbReference type="EMBL" id="MBB5173937.1"/>
    </source>
</evidence>
<dbReference type="InterPro" id="IPR006674">
    <property type="entry name" value="HD_domain"/>
</dbReference>
<dbReference type="Proteomes" id="UP000551878">
    <property type="component" value="Unassembled WGS sequence"/>
</dbReference>
<dbReference type="InterPro" id="IPR052722">
    <property type="entry name" value="PgpH_phosphodiesterase"/>
</dbReference>
<feature type="transmembrane region" description="Helical" evidence="2">
    <location>
        <begin position="331"/>
        <end position="351"/>
    </location>
</feature>
<keyword evidence="2" id="KW-1133">Transmembrane helix</keyword>
<dbReference type="Pfam" id="PF01966">
    <property type="entry name" value="HD"/>
    <property type="match status" value="1"/>
</dbReference>
<dbReference type="SMART" id="SM00471">
    <property type="entry name" value="HDc"/>
    <property type="match status" value="1"/>
</dbReference>
<feature type="transmembrane region" description="Helical" evidence="2">
    <location>
        <begin position="436"/>
        <end position="454"/>
    </location>
</feature>
<dbReference type="PROSITE" id="PS51831">
    <property type="entry name" value="HD"/>
    <property type="match status" value="1"/>
</dbReference>
<feature type="transmembrane region" description="Helical" evidence="2">
    <location>
        <begin position="21"/>
        <end position="39"/>
    </location>
</feature>
<accession>A0A840QRL8</accession>
<feature type="transmembrane region" description="Helical" evidence="2">
    <location>
        <begin position="474"/>
        <end position="496"/>
    </location>
</feature>
<dbReference type="SUPFAM" id="SSF109604">
    <property type="entry name" value="HD-domain/PDEase-like"/>
    <property type="match status" value="1"/>
</dbReference>
<protein>
    <recommendedName>
        <fullName evidence="3">HD domain-containing protein</fullName>
    </recommendedName>
</protein>
<gene>
    <name evidence="4" type="ORF">HNQ41_002127</name>
</gene>
<feature type="domain" description="HD" evidence="3">
    <location>
        <begin position="522"/>
        <end position="665"/>
    </location>
</feature>
<dbReference type="EMBL" id="JACHHB010000009">
    <property type="protein sequence ID" value="MBB5173937.1"/>
    <property type="molecule type" value="Genomic_DNA"/>
</dbReference>
<evidence type="ECO:0000256" key="1">
    <source>
        <dbReference type="SAM" id="MobiDB-lite"/>
    </source>
</evidence>
<feature type="region of interest" description="Disordered" evidence="1">
    <location>
        <begin position="117"/>
        <end position="152"/>
    </location>
</feature>
<dbReference type="RefSeq" id="WP_184664370.1">
    <property type="nucleotide sequence ID" value="NZ_JACHHB010000009.1"/>
</dbReference>
<evidence type="ECO:0000256" key="2">
    <source>
        <dbReference type="SAM" id="Phobius"/>
    </source>
</evidence>
<feature type="transmembrane region" description="Helical" evidence="2">
    <location>
        <begin position="357"/>
        <end position="377"/>
    </location>
</feature>
<dbReference type="InterPro" id="IPR011624">
    <property type="entry name" value="Metal-dep_PHydrolase_7TM_extra"/>
</dbReference>
<sequence length="745" mass="83761">MSQHSPIDRQKWWKRLKKQRHIRVLLYILLAVVMYASMLPNVIPETLNVELGAQADQSIRSPITIEDQEETKHRKQQAAESIEPVYTSRQNYAQNQVNQINEIFLFVDQIQEEAAEREREIESFEEKLEDEDEDLSKDDRPEPIEREDKRESLQSMISARTNDDLSDDTLDALLHASEKELELAKETTTNAIHDVMSDEIKIGEVDDAKGRVEDKIVISTISPRLYDAMNELARFAITANHIYDEEGTERAREQAVEAIDPVVIREGQLIVEEGDLITSEVYHQLSLVGLLDDASFTYPYIGLALLVVLITGLVAYYLGQANTTLRDNNTHLLMYVLIFTVTLLTMKIVSYAHVTDLHGMTLMVPVALGSMLITILLHARIALFSSFLFALIAGVIFNAKAAAFVDYTHIFYVFFSSASSVFFMSRSNRTVRVLQAGLFVALVNMLATTSLLMLKNGQYTWVEIGSNLGFSAASGFLAAVLTLGLLPFFEAGFGILSSTKLIELSNPNHPLLRKILLEAPGTYHHSVIVANLSEAACESIGANGLLARVGAYYHDLGKTKRPHFFIENQMKIDNPHDKISPQLSRTIIISHPYDGADELRENRMPREIIDIAEQHHGTTLLKFFYHKAAKESDQNIPESEFRYPGPKAQSQEAAIVGIADCVEAAVRSMSKPTPDKIEGLIKKIINERLEDGQFDECDLTLKQLHSVSKSMMETLKGTFHSRIEYPDDENIKAMKEKVNSNDTSN</sequence>
<feature type="compositionally biased region" description="Basic and acidic residues" evidence="1">
    <location>
        <begin position="137"/>
        <end position="152"/>
    </location>
</feature>
<dbReference type="Pfam" id="PF07697">
    <property type="entry name" value="7TMR-HDED"/>
    <property type="match status" value="1"/>
</dbReference>
<dbReference type="InterPro" id="IPR011621">
    <property type="entry name" value="Metal-dep_PHydrolase_7TM_intra"/>
</dbReference>
<keyword evidence="2" id="KW-0472">Membrane</keyword>
<name>A0A840QRL8_9BACI</name>
<proteinExistence type="predicted"/>
<dbReference type="Gene3D" id="1.10.3210.10">
    <property type="entry name" value="Hypothetical protein af1432"/>
    <property type="match status" value="1"/>
</dbReference>
<dbReference type="PANTHER" id="PTHR36442">
    <property type="entry name" value="CYCLIC-DI-AMP PHOSPHODIESTERASE PGPH"/>
    <property type="match status" value="1"/>
</dbReference>
<dbReference type="PANTHER" id="PTHR36442:SF1">
    <property type="entry name" value="CYCLIC-DI-AMP PHOSPHODIESTERASE PGPH"/>
    <property type="match status" value="1"/>
</dbReference>
<organism evidence="4 5">
    <name type="scientific">Texcoconibacillus texcoconensis</name>
    <dbReference type="NCBI Taxonomy" id="1095777"/>
    <lineage>
        <taxon>Bacteria</taxon>
        <taxon>Bacillati</taxon>
        <taxon>Bacillota</taxon>
        <taxon>Bacilli</taxon>
        <taxon>Bacillales</taxon>
        <taxon>Bacillaceae</taxon>
        <taxon>Texcoconibacillus</taxon>
    </lineage>
</organism>
<dbReference type="InterPro" id="IPR003607">
    <property type="entry name" value="HD/PDEase_dom"/>
</dbReference>